<sequence>MLLLCATLLDFVMESESLLVLSELGPKSSFRTEDLKVLPDVTVSGVPAECMSESFLKNLLDCDVDGVRETVVSEFPCTLLDDSACFALMAEITFGSRSLTCFDLMSALRFGSRSLMGSVILE</sequence>
<evidence type="ECO:0000313" key="2">
    <source>
        <dbReference type="EMBL" id="GFH54685.1"/>
    </source>
</evidence>
<feature type="signal peptide" evidence="1">
    <location>
        <begin position="1"/>
        <end position="17"/>
    </location>
</feature>
<organism evidence="2 3">
    <name type="scientific">Chaetoceros tenuissimus</name>
    <dbReference type="NCBI Taxonomy" id="426638"/>
    <lineage>
        <taxon>Eukaryota</taxon>
        <taxon>Sar</taxon>
        <taxon>Stramenopiles</taxon>
        <taxon>Ochrophyta</taxon>
        <taxon>Bacillariophyta</taxon>
        <taxon>Coscinodiscophyceae</taxon>
        <taxon>Chaetocerotophycidae</taxon>
        <taxon>Chaetocerotales</taxon>
        <taxon>Chaetocerotaceae</taxon>
        <taxon>Chaetoceros</taxon>
    </lineage>
</organism>
<keyword evidence="1" id="KW-0732">Signal</keyword>
<feature type="chain" id="PRO_5042265405" evidence="1">
    <location>
        <begin position="18"/>
        <end position="122"/>
    </location>
</feature>
<dbReference type="AlphaFoldDB" id="A0AAD3D1A3"/>
<protein>
    <submittedName>
        <fullName evidence="2">Uncharacterized protein</fullName>
    </submittedName>
</protein>
<gene>
    <name evidence="2" type="ORF">CTEN210_11161</name>
</gene>
<dbReference type="EMBL" id="BLLK01000047">
    <property type="protein sequence ID" value="GFH54685.1"/>
    <property type="molecule type" value="Genomic_DNA"/>
</dbReference>
<accession>A0AAD3D1A3</accession>
<keyword evidence="3" id="KW-1185">Reference proteome</keyword>
<comment type="caution">
    <text evidence="2">The sequence shown here is derived from an EMBL/GenBank/DDBJ whole genome shotgun (WGS) entry which is preliminary data.</text>
</comment>
<proteinExistence type="predicted"/>
<reference evidence="2 3" key="1">
    <citation type="journal article" date="2021" name="Sci. Rep.">
        <title>The genome of the diatom Chaetoceros tenuissimus carries an ancient integrated fragment of an extant virus.</title>
        <authorList>
            <person name="Hongo Y."/>
            <person name="Kimura K."/>
            <person name="Takaki Y."/>
            <person name="Yoshida Y."/>
            <person name="Baba S."/>
            <person name="Kobayashi G."/>
            <person name="Nagasaki K."/>
            <person name="Hano T."/>
            <person name="Tomaru Y."/>
        </authorList>
    </citation>
    <scope>NUCLEOTIDE SEQUENCE [LARGE SCALE GENOMIC DNA]</scope>
    <source>
        <strain evidence="2 3">NIES-3715</strain>
    </source>
</reference>
<name>A0AAD3D1A3_9STRA</name>
<dbReference type="Proteomes" id="UP001054902">
    <property type="component" value="Unassembled WGS sequence"/>
</dbReference>
<evidence type="ECO:0000256" key="1">
    <source>
        <dbReference type="SAM" id="SignalP"/>
    </source>
</evidence>
<evidence type="ECO:0000313" key="3">
    <source>
        <dbReference type="Proteomes" id="UP001054902"/>
    </source>
</evidence>